<evidence type="ECO:0000313" key="3">
    <source>
        <dbReference type="Proteomes" id="UP001621418"/>
    </source>
</evidence>
<keyword evidence="1" id="KW-0472">Membrane</keyword>
<keyword evidence="3" id="KW-1185">Reference proteome</keyword>
<reference evidence="2 3" key="1">
    <citation type="submission" date="2022-10" db="EMBL/GenBank/DDBJ databases">
        <title>The complete genomes of actinobacterial strains from the NBC collection.</title>
        <authorList>
            <person name="Joergensen T.S."/>
            <person name="Alvarez Arevalo M."/>
            <person name="Sterndorff E.B."/>
            <person name="Faurdal D."/>
            <person name="Vuksanovic O."/>
            <person name="Mourched A.-S."/>
            <person name="Charusanti P."/>
            <person name="Shaw S."/>
            <person name="Blin K."/>
            <person name="Weber T."/>
        </authorList>
    </citation>
    <scope>NUCLEOTIDE SEQUENCE [LARGE SCALE GENOMIC DNA]</scope>
    <source>
        <strain evidence="2 3">NBC_01413</strain>
    </source>
</reference>
<dbReference type="GeneID" id="91378002"/>
<dbReference type="EMBL" id="CP109527">
    <property type="protein sequence ID" value="WTY35126.1"/>
    <property type="molecule type" value="Genomic_DNA"/>
</dbReference>
<organism evidence="2 3">
    <name type="scientific">Nocardia salmonicida</name>
    <dbReference type="NCBI Taxonomy" id="53431"/>
    <lineage>
        <taxon>Bacteria</taxon>
        <taxon>Bacillati</taxon>
        <taxon>Actinomycetota</taxon>
        <taxon>Actinomycetes</taxon>
        <taxon>Mycobacteriales</taxon>
        <taxon>Nocardiaceae</taxon>
        <taxon>Nocardia</taxon>
    </lineage>
</organism>
<evidence type="ECO:0000256" key="1">
    <source>
        <dbReference type="SAM" id="Phobius"/>
    </source>
</evidence>
<dbReference type="RefSeq" id="WP_218019103.1">
    <property type="nucleotide sequence ID" value="NZ_CP108014.1"/>
</dbReference>
<dbReference type="Proteomes" id="UP001621418">
    <property type="component" value="Chromosome"/>
</dbReference>
<accession>A0ABZ1N5P4</accession>
<name>A0ABZ1N5P4_9NOCA</name>
<protein>
    <submittedName>
        <fullName evidence="2">Uncharacterized protein</fullName>
    </submittedName>
</protein>
<sequence length="136" mass="14446">MNIIGVRRAHRWLAIGFVAAVLITVIGLSLSGPEWVVYLPLIPLAGLFLTGSVIYVLVYRGSRTGPAVGGRVRQVHRWSAVVFVVAVVATVIALAQQEPVVWVSYLPLIPLAGLLLSGSVMLVSPLLRARRAASGG</sequence>
<feature type="transmembrane region" description="Helical" evidence="1">
    <location>
        <begin position="102"/>
        <end position="123"/>
    </location>
</feature>
<proteinExistence type="predicted"/>
<evidence type="ECO:0000313" key="2">
    <source>
        <dbReference type="EMBL" id="WTY35126.1"/>
    </source>
</evidence>
<feature type="transmembrane region" description="Helical" evidence="1">
    <location>
        <begin position="37"/>
        <end position="58"/>
    </location>
</feature>
<keyword evidence="1" id="KW-0812">Transmembrane</keyword>
<feature type="transmembrane region" description="Helical" evidence="1">
    <location>
        <begin position="78"/>
        <end position="96"/>
    </location>
</feature>
<feature type="transmembrane region" description="Helical" evidence="1">
    <location>
        <begin position="12"/>
        <end position="31"/>
    </location>
</feature>
<gene>
    <name evidence="2" type="ORF">OG308_28070</name>
</gene>
<keyword evidence="1" id="KW-1133">Transmembrane helix</keyword>